<keyword evidence="3" id="KW-0234">DNA repair</keyword>
<dbReference type="GO" id="GO:0006303">
    <property type="term" value="P:double-strand break repair via nonhomologous end joining"/>
    <property type="evidence" value="ECO:0007669"/>
    <property type="project" value="TreeGrafter"/>
</dbReference>
<comment type="subcellular location">
    <subcellularLocation>
        <location evidence="1">Nucleus</location>
    </subcellularLocation>
</comment>
<dbReference type="PANTHER" id="PTHR28559">
    <property type="entry name" value="DNA REPAIR PROTEIN XRCC4"/>
    <property type="match status" value="1"/>
</dbReference>
<evidence type="ECO:0000256" key="6">
    <source>
        <dbReference type="SAM" id="MobiDB-lite"/>
    </source>
</evidence>
<feature type="domain" description="XRCC4 N-terminal" evidence="7">
    <location>
        <begin position="18"/>
        <end position="114"/>
    </location>
</feature>
<proteinExistence type="predicted"/>
<feature type="region of interest" description="Disordered" evidence="6">
    <location>
        <begin position="216"/>
        <end position="248"/>
    </location>
</feature>
<keyword evidence="2" id="KW-0227">DNA damage</keyword>
<feature type="region of interest" description="Disordered" evidence="6">
    <location>
        <begin position="271"/>
        <end position="307"/>
    </location>
</feature>
<name>A0A8T0FVM1_ARGBR</name>
<reference evidence="9" key="1">
    <citation type="journal article" date="2020" name="bioRxiv">
        <title>Chromosome-level reference genome of the European wasp spider Argiope bruennichi: a resource for studies on range expansion and evolutionary adaptation.</title>
        <authorList>
            <person name="Sheffer M.M."/>
            <person name="Hoppe A."/>
            <person name="Krehenwinkel H."/>
            <person name="Uhl G."/>
            <person name="Kuss A.W."/>
            <person name="Jensen L."/>
            <person name="Jensen C."/>
            <person name="Gillespie R.G."/>
            <person name="Hoff K.J."/>
            <person name="Prost S."/>
        </authorList>
    </citation>
    <scope>NUCLEOTIDE SEQUENCE</scope>
</reference>
<dbReference type="AlphaFoldDB" id="A0A8T0FVM1"/>
<dbReference type="InterPro" id="IPR053961">
    <property type="entry name" value="XRCC4_N"/>
</dbReference>
<organism evidence="9 10">
    <name type="scientific">Argiope bruennichi</name>
    <name type="common">Wasp spider</name>
    <name type="synonym">Aranea bruennichi</name>
    <dbReference type="NCBI Taxonomy" id="94029"/>
    <lineage>
        <taxon>Eukaryota</taxon>
        <taxon>Metazoa</taxon>
        <taxon>Ecdysozoa</taxon>
        <taxon>Arthropoda</taxon>
        <taxon>Chelicerata</taxon>
        <taxon>Arachnida</taxon>
        <taxon>Araneae</taxon>
        <taxon>Araneomorphae</taxon>
        <taxon>Entelegynae</taxon>
        <taxon>Araneoidea</taxon>
        <taxon>Araneidae</taxon>
        <taxon>Argiope</taxon>
    </lineage>
</organism>
<dbReference type="InterPro" id="IPR053962">
    <property type="entry name" value="XRCC4_CC"/>
</dbReference>
<evidence type="ECO:0000259" key="8">
    <source>
        <dbReference type="Pfam" id="PF21924"/>
    </source>
</evidence>
<dbReference type="SUPFAM" id="SSF58022">
    <property type="entry name" value="XRCC4, C-terminal oligomerization domain"/>
    <property type="match status" value="1"/>
</dbReference>
<dbReference type="Pfam" id="PF06632">
    <property type="entry name" value="XRCC4"/>
    <property type="match status" value="1"/>
</dbReference>
<keyword evidence="5" id="KW-0175">Coiled coil</keyword>
<evidence type="ECO:0000256" key="5">
    <source>
        <dbReference type="SAM" id="Coils"/>
    </source>
</evidence>
<dbReference type="Pfam" id="PF21924">
    <property type="entry name" value="XRCC4_CC"/>
    <property type="match status" value="1"/>
</dbReference>
<protein>
    <submittedName>
        <fullName evidence="9">Uncharacterized protein</fullName>
    </submittedName>
</protein>
<dbReference type="Gene3D" id="2.170.210.10">
    <property type="entry name" value="DNA double-strand break repair and VJ recombination XRCC4, N-terminal"/>
    <property type="match status" value="1"/>
</dbReference>
<dbReference type="GO" id="GO:0005958">
    <property type="term" value="C:DNA-dependent protein kinase-DNA ligase 4 complex"/>
    <property type="evidence" value="ECO:0007669"/>
    <property type="project" value="TreeGrafter"/>
</dbReference>
<evidence type="ECO:0000256" key="2">
    <source>
        <dbReference type="ARBA" id="ARBA00022763"/>
    </source>
</evidence>
<dbReference type="Proteomes" id="UP000807504">
    <property type="component" value="Unassembled WGS sequence"/>
</dbReference>
<evidence type="ECO:0000313" key="9">
    <source>
        <dbReference type="EMBL" id="KAF8795154.1"/>
    </source>
</evidence>
<dbReference type="Gene3D" id="1.20.5.370">
    <property type="match status" value="1"/>
</dbReference>
<evidence type="ECO:0000256" key="3">
    <source>
        <dbReference type="ARBA" id="ARBA00023204"/>
    </source>
</evidence>
<evidence type="ECO:0000256" key="1">
    <source>
        <dbReference type="ARBA" id="ARBA00004123"/>
    </source>
</evidence>
<dbReference type="InterPro" id="IPR014751">
    <property type="entry name" value="XRCC4-like_C"/>
</dbReference>
<reference evidence="9" key="2">
    <citation type="submission" date="2020-06" db="EMBL/GenBank/DDBJ databases">
        <authorList>
            <person name="Sheffer M."/>
        </authorList>
    </citation>
    <scope>NUCLEOTIDE SEQUENCE</scope>
</reference>
<dbReference type="InterPro" id="IPR010585">
    <property type="entry name" value="DNA_repair_prot_XRCC4"/>
</dbReference>
<evidence type="ECO:0000259" key="7">
    <source>
        <dbReference type="Pfam" id="PF06632"/>
    </source>
</evidence>
<dbReference type="GO" id="GO:0006310">
    <property type="term" value="P:DNA recombination"/>
    <property type="evidence" value="ECO:0007669"/>
    <property type="project" value="InterPro"/>
</dbReference>
<evidence type="ECO:0000256" key="4">
    <source>
        <dbReference type="ARBA" id="ARBA00023242"/>
    </source>
</evidence>
<comment type="caution">
    <text evidence="9">The sequence shown here is derived from an EMBL/GenBank/DDBJ whole genome shotgun (WGS) entry which is preliminary data.</text>
</comment>
<dbReference type="GO" id="GO:0010165">
    <property type="term" value="P:response to X-ray"/>
    <property type="evidence" value="ECO:0007669"/>
    <property type="project" value="TreeGrafter"/>
</dbReference>
<gene>
    <name evidence="9" type="ORF">HNY73_003034</name>
</gene>
<dbReference type="PANTHER" id="PTHR28559:SF1">
    <property type="entry name" value="DNA REPAIR PROTEIN XRCC4"/>
    <property type="match status" value="1"/>
</dbReference>
<feature type="coiled-coil region" evidence="5">
    <location>
        <begin position="129"/>
        <end position="163"/>
    </location>
</feature>
<keyword evidence="4" id="KW-0539">Nucleus</keyword>
<dbReference type="InterPro" id="IPR038051">
    <property type="entry name" value="XRCC4-like_N_sf"/>
</dbReference>
<sequence length="307" mass="35751">MLHQKALSKIRLRNGDDVFLMVDYELNNKLCVKILNLKCNEAYVGYSNDIELRSQAARIRLTYDEFTQKVIKALIENTANNSNFLYCLDKQDDIYKFQWKSIDEEQTIISLGNLDVKKENFAITMAEILEMLSLEMRLMSNEVQELNEKVDRAQNQTFESLKQLKLATEMKEKLEKEMYSKFVLILNEKKRKIRELQQINKQNSLSSNAEFLNKKPKKSVPLISDSDDTDELEEKDKPGPSVTKDNSFLFLDDDKPILPSNQNRIRNRKILASKKENENDSTLNCNPSSEKIIIDDDESDEDLFDNL</sequence>
<feature type="compositionally biased region" description="Acidic residues" evidence="6">
    <location>
        <begin position="295"/>
        <end position="307"/>
    </location>
</feature>
<evidence type="ECO:0000313" key="10">
    <source>
        <dbReference type="Proteomes" id="UP000807504"/>
    </source>
</evidence>
<accession>A0A8T0FVM1</accession>
<keyword evidence="10" id="KW-1185">Reference proteome</keyword>
<dbReference type="EMBL" id="JABXBU010000002">
    <property type="protein sequence ID" value="KAF8795154.1"/>
    <property type="molecule type" value="Genomic_DNA"/>
</dbReference>
<dbReference type="GO" id="GO:0032807">
    <property type="term" value="C:DNA ligase IV complex"/>
    <property type="evidence" value="ECO:0007669"/>
    <property type="project" value="TreeGrafter"/>
</dbReference>
<dbReference type="GO" id="GO:0003677">
    <property type="term" value="F:DNA binding"/>
    <property type="evidence" value="ECO:0007669"/>
    <property type="project" value="InterPro"/>
</dbReference>
<feature type="domain" description="XRCC4 coiled-coil" evidence="8">
    <location>
        <begin position="140"/>
        <end position="196"/>
    </location>
</feature>